<accession>A0A2U1N0G2</accession>
<dbReference type="SUPFAM" id="SSF46565">
    <property type="entry name" value="Chaperone J-domain"/>
    <property type="match status" value="2"/>
</dbReference>
<dbReference type="Proteomes" id="UP000245207">
    <property type="component" value="Unassembled WGS sequence"/>
</dbReference>
<dbReference type="Gene3D" id="1.10.287.110">
    <property type="entry name" value="DnaJ domain"/>
    <property type="match status" value="2"/>
</dbReference>
<dbReference type="Pfam" id="PF00226">
    <property type="entry name" value="DnaJ"/>
    <property type="match status" value="2"/>
</dbReference>
<dbReference type="PROSITE" id="PS50076">
    <property type="entry name" value="DNAJ_2"/>
    <property type="match status" value="2"/>
</dbReference>
<dbReference type="InterPro" id="IPR001623">
    <property type="entry name" value="DnaJ_domain"/>
</dbReference>
<dbReference type="EMBL" id="PKPP01003920">
    <property type="protein sequence ID" value="PWA66988.1"/>
    <property type="molecule type" value="Genomic_DNA"/>
</dbReference>
<dbReference type="PROSITE" id="PS00636">
    <property type="entry name" value="DNAJ_1"/>
    <property type="match status" value="1"/>
</dbReference>
<feature type="domain" description="J" evidence="1">
    <location>
        <begin position="19"/>
        <end position="84"/>
    </location>
</feature>
<evidence type="ECO:0000313" key="3">
    <source>
        <dbReference type="Proteomes" id="UP000245207"/>
    </source>
</evidence>
<comment type="caution">
    <text evidence="2">The sequence shown here is derived from an EMBL/GenBank/DDBJ whole genome shotgun (WGS) entry which is preliminary data.</text>
</comment>
<dbReference type="CDD" id="cd06257">
    <property type="entry name" value="DnaJ"/>
    <property type="match status" value="2"/>
</dbReference>
<reference evidence="2 3" key="1">
    <citation type="journal article" date="2018" name="Mol. Plant">
        <title>The genome of Artemisia annua provides insight into the evolution of Asteraceae family and artemisinin biosynthesis.</title>
        <authorList>
            <person name="Shen Q."/>
            <person name="Zhang L."/>
            <person name="Liao Z."/>
            <person name="Wang S."/>
            <person name="Yan T."/>
            <person name="Shi P."/>
            <person name="Liu M."/>
            <person name="Fu X."/>
            <person name="Pan Q."/>
            <person name="Wang Y."/>
            <person name="Lv Z."/>
            <person name="Lu X."/>
            <person name="Zhang F."/>
            <person name="Jiang W."/>
            <person name="Ma Y."/>
            <person name="Chen M."/>
            <person name="Hao X."/>
            <person name="Li L."/>
            <person name="Tang Y."/>
            <person name="Lv G."/>
            <person name="Zhou Y."/>
            <person name="Sun X."/>
            <person name="Brodelius P.E."/>
            <person name="Rose J.K.C."/>
            <person name="Tang K."/>
        </authorList>
    </citation>
    <scope>NUCLEOTIDE SEQUENCE [LARGE SCALE GENOMIC DNA]</scope>
    <source>
        <strain evidence="3">cv. Huhao1</strain>
        <tissue evidence="2">Leaf</tissue>
    </source>
</reference>
<organism evidence="2 3">
    <name type="scientific">Artemisia annua</name>
    <name type="common">Sweet wormwood</name>
    <dbReference type="NCBI Taxonomy" id="35608"/>
    <lineage>
        <taxon>Eukaryota</taxon>
        <taxon>Viridiplantae</taxon>
        <taxon>Streptophyta</taxon>
        <taxon>Embryophyta</taxon>
        <taxon>Tracheophyta</taxon>
        <taxon>Spermatophyta</taxon>
        <taxon>Magnoliopsida</taxon>
        <taxon>eudicotyledons</taxon>
        <taxon>Gunneridae</taxon>
        <taxon>Pentapetalae</taxon>
        <taxon>asterids</taxon>
        <taxon>campanulids</taxon>
        <taxon>Asterales</taxon>
        <taxon>Asteraceae</taxon>
        <taxon>Asteroideae</taxon>
        <taxon>Anthemideae</taxon>
        <taxon>Artemisiinae</taxon>
        <taxon>Artemisia</taxon>
    </lineage>
</organism>
<dbReference type="PANTHER" id="PTHR45286:SF1">
    <property type="entry name" value="CHAPERONE DNAJ-DOMAIN SUPERFAMILY PROTEIN"/>
    <property type="match status" value="1"/>
</dbReference>
<sequence length="909" mass="103165">MSTSAHDSSVEPPELSGKNAYVILGVSESCSFKEIKDRFRKLAKETHPDRCSKSRRNSDRFIQILAAYQILSDTEKRAHYDRYLFSQKVVVQKRSGQGSPMYTYESYDATEKPMEVVEWLKWYRCAINDIVSERRVVDGTGYFDVLENDFYSAINAAYYGPVIESMDFLPDCFEADERSVPGTPEVLHLVSGRDVFGKVCIAKKVHELSHVENQQLPSPQSVSLKVTCTHHDSGTQIRSVETQNRTSDYNACDAYKDLELHVAGKIVAVANRVQPKTYTTGMSNEDCEDRIHVYLNLHEDQMFSGNESNKDSEEDVVASKMLLGTINGLGTSSEEGSCFVNNNCGVKTHVIMIHRTLLVKHMHWYQLGEKASVCECRCTRARLPPSNITRIRTKHLMSTSAHDSSSVEPPELSGKNAYVILGVPESCSYKEIKDKFRKLAKETHPDRCSKSRHNSDRFIQILAAYQTSGDKSSKPDSYGMGMFDMMNCYSVAKSLKTILSDTEKRAHYDRYLFSQKVVVKKRSGQGSPMYTYESYDATEKPMEVVEWLKWYRYAINDIVSETRMADGTGYFDVLENDFYSAINAAYYGPVIESMDFLPDCFEADERSVPGTPEVLHLVSGQDVFGKVCIAKKVLELSHVENQQLPSPQSVSLKVTYTHHDSGTQIRSVEPQNRTSDYNTCDAYKDLELHVAGKIVAVANRVQPNSYTTGVSNEDCEDRIHVYLNLQEDQMFSGDESTKDSEEDVVASKMLLGTINGLGTSGEEGSCFVHNNCGVKTHVIMIHRTLLVKHMHWYQLGEKASVCECRCTRARLPPSKYWLFEPRSGSHDIGGWYVETYGKDNKGKTILSQRYWDGIDLTEPHERRVHPAIYLLALAYRTLDLEDIKRKKQTFRDLAEGKMSEMYNWCKKLI</sequence>
<dbReference type="PANTHER" id="PTHR45286">
    <property type="entry name" value="CHAPERONE DNAJ-DOMAIN SUPERFAMILY PROTEIN"/>
    <property type="match status" value="1"/>
</dbReference>
<keyword evidence="3" id="KW-1185">Reference proteome</keyword>
<dbReference type="SMART" id="SM00271">
    <property type="entry name" value="DnaJ"/>
    <property type="match status" value="2"/>
</dbReference>
<dbReference type="OrthoDB" id="445556at2759"/>
<evidence type="ECO:0000313" key="2">
    <source>
        <dbReference type="EMBL" id="PWA66988.1"/>
    </source>
</evidence>
<gene>
    <name evidence="2" type="ORF">CTI12_AA321600</name>
</gene>
<proteinExistence type="predicted"/>
<feature type="domain" description="J" evidence="1">
    <location>
        <begin position="416"/>
        <end position="512"/>
    </location>
</feature>
<dbReference type="InterPro" id="IPR018253">
    <property type="entry name" value="DnaJ_domain_CS"/>
</dbReference>
<evidence type="ECO:0000259" key="1">
    <source>
        <dbReference type="PROSITE" id="PS50076"/>
    </source>
</evidence>
<dbReference type="InterPro" id="IPR036869">
    <property type="entry name" value="J_dom_sf"/>
</dbReference>
<dbReference type="STRING" id="35608.A0A2U1N0G2"/>
<dbReference type="AlphaFoldDB" id="A0A2U1N0G2"/>
<dbReference type="PRINTS" id="PR00625">
    <property type="entry name" value="JDOMAIN"/>
</dbReference>
<protein>
    <submittedName>
        <fullName evidence="2">Chaperone DnaJ-domain superfamily protein</fullName>
    </submittedName>
</protein>
<name>A0A2U1N0G2_ARTAN</name>